<organism evidence="1 2">
    <name type="scientific">Medicago truncatula</name>
    <name type="common">Barrel medic</name>
    <name type="synonym">Medicago tribuloides</name>
    <dbReference type="NCBI Taxonomy" id="3880"/>
    <lineage>
        <taxon>Eukaryota</taxon>
        <taxon>Viridiplantae</taxon>
        <taxon>Streptophyta</taxon>
        <taxon>Embryophyta</taxon>
        <taxon>Tracheophyta</taxon>
        <taxon>Spermatophyta</taxon>
        <taxon>Magnoliopsida</taxon>
        <taxon>eudicotyledons</taxon>
        <taxon>Gunneridae</taxon>
        <taxon>Pentapetalae</taxon>
        <taxon>rosids</taxon>
        <taxon>fabids</taxon>
        <taxon>Fabales</taxon>
        <taxon>Fabaceae</taxon>
        <taxon>Papilionoideae</taxon>
        <taxon>50 kb inversion clade</taxon>
        <taxon>NPAAA clade</taxon>
        <taxon>Hologalegina</taxon>
        <taxon>IRL clade</taxon>
        <taxon>Trifolieae</taxon>
        <taxon>Medicago</taxon>
    </lineage>
</organism>
<gene>
    <name evidence="1" type="ORF">MtrunA17_Chr5g0420911</name>
</gene>
<dbReference type="EMBL" id="PSQE01000005">
    <property type="protein sequence ID" value="RHN55709.1"/>
    <property type="molecule type" value="Genomic_DNA"/>
</dbReference>
<sequence length="101" mass="12049">MLQQRFSPSLNSLLLDVQCFGKFHCYLQDISNINNKSIRERTDWNPNSILFYLKSFHFIDLEKDGKGTSIRMRIQSNDLIWLRTRRVIIHSHCLASLFKYI</sequence>
<proteinExistence type="predicted"/>
<dbReference type="Proteomes" id="UP000265566">
    <property type="component" value="Chromosome 5"/>
</dbReference>
<evidence type="ECO:0000313" key="1">
    <source>
        <dbReference type="EMBL" id="RHN55709.1"/>
    </source>
</evidence>
<comment type="caution">
    <text evidence="1">The sequence shown here is derived from an EMBL/GenBank/DDBJ whole genome shotgun (WGS) entry which is preliminary data.</text>
</comment>
<dbReference type="Gramene" id="rna30935">
    <property type="protein sequence ID" value="RHN55709.1"/>
    <property type="gene ID" value="gene30935"/>
</dbReference>
<accession>A0A396HQU1</accession>
<dbReference type="AlphaFoldDB" id="A0A396HQU1"/>
<evidence type="ECO:0000313" key="2">
    <source>
        <dbReference type="Proteomes" id="UP000265566"/>
    </source>
</evidence>
<name>A0A396HQU1_MEDTR</name>
<reference evidence="2" key="1">
    <citation type="journal article" date="2018" name="Nat. Plants">
        <title>Whole-genome landscape of Medicago truncatula symbiotic genes.</title>
        <authorList>
            <person name="Pecrix Y."/>
            <person name="Staton S.E."/>
            <person name="Sallet E."/>
            <person name="Lelandais-Briere C."/>
            <person name="Moreau S."/>
            <person name="Carrere S."/>
            <person name="Blein T."/>
            <person name="Jardinaud M.F."/>
            <person name="Latrasse D."/>
            <person name="Zouine M."/>
            <person name="Zahm M."/>
            <person name="Kreplak J."/>
            <person name="Mayjonade B."/>
            <person name="Satge C."/>
            <person name="Perez M."/>
            <person name="Cauet S."/>
            <person name="Marande W."/>
            <person name="Chantry-Darmon C."/>
            <person name="Lopez-Roques C."/>
            <person name="Bouchez O."/>
            <person name="Berard A."/>
            <person name="Debelle F."/>
            <person name="Munos S."/>
            <person name="Bendahmane A."/>
            <person name="Berges H."/>
            <person name="Niebel A."/>
            <person name="Buitink J."/>
            <person name="Frugier F."/>
            <person name="Benhamed M."/>
            <person name="Crespi M."/>
            <person name="Gouzy J."/>
            <person name="Gamas P."/>
        </authorList>
    </citation>
    <scope>NUCLEOTIDE SEQUENCE [LARGE SCALE GENOMIC DNA]</scope>
    <source>
        <strain evidence="2">cv. Jemalong A17</strain>
    </source>
</reference>
<protein>
    <submittedName>
        <fullName evidence="1">Uncharacterized protein</fullName>
    </submittedName>
</protein>